<dbReference type="Pfam" id="PF14257">
    <property type="entry name" value="DUF4349"/>
    <property type="match status" value="1"/>
</dbReference>
<dbReference type="EMBL" id="JAHSPG010000002">
    <property type="protein sequence ID" value="MBV4356590.1"/>
    <property type="molecule type" value="Genomic_DNA"/>
</dbReference>
<evidence type="ECO:0000313" key="3">
    <source>
        <dbReference type="EMBL" id="MBV4356590.1"/>
    </source>
</evidence>
<keyword evidence="1" id="KW-0812">Transmembrane</keyword>
<sequence>MNLYLKQISIVGVLAVCIISCESRYSSESKSLDANAADSTATGIPSSSANQSFPDQRKFIRTADLKFKVDNVVSTSYKIEDIVCKNKGFVTYTNLTNNIANTETVKVTADSLLRTVHYNMSNDIEIRVPNQELDTTLKSIATLIGFIDYRIIKAEDVTLNELSNTLTQKRTTKHFSRITSAIDNKGKKLNDVLDGEDKLIGKEQEADDALVANLDLNDKVKYSTVKISLYQNEAAKTEMLPATKIVTPYQPSFTSLLGESILSGWEMLRELILAIIKVWPVILLCVGVYFLFKNYKKISLK</sequence>
<evidence type="ECO:0000259" key="2">
    <source>
        <dbReference type="Pfam" id="PF14257"/>
    </source>
</evidence>
<keyword evidence="1" id="KW-0472">Membrane</keyword>
<keyword evidence="1" id="KW-1133">Transmembrane helix</keyword>
<evidence type="ECO:0000313" key="4">
    <source>
        <dbReference type="Proteomes" id="UP000812270"/>
    </source>
</evidence>
<comment type="caution">
    <text evidence="3">The sequence shown here is derived from an EMBL/GenBank/DDBJ whole genome shotgun (WGS) entry which is preliminary data.</text>
</comment>
<dbReference type="InterPro" id="IPR025645">
    <property type="entry name" value="DUF4349"/>
</dbReference>
<feature type="transmembrane region" description="Helical" evidence="1">
    <location>
        <begin position="271"/>
        <end position="292"/>
    </location>
</feature>
<organism evidence="3 4">
    <name type="scientific">Pinibacter aurantiacus</name>
    <dbReference type="NCBI Taxonomy" id="2851599"/>
    <lineage>
        <taxon>Bacteria</taxon>
        <taxon>Pseudomonadati</taxon>
        <taxon>Bacteroidota</taxon>
        <taxon>Chitinophagia</taxon>
        <taxon>Chitinophagales</taxon>
        <taxon>Chitinophagaceae</taxon>
        <taxon>Pinibacter</taxon>
    </lineage>
</organism>
<reference evidence="3" key="1">
    <citation type="submission" date="2021-06" db="EMBL/GenBank/DDBJ databases">
        <authorList>
            <person name="Huq M.A."/>
        </authorList>
    </citation>
    <scope>NUCLEOTIDE SEQUENCE</scope>
    <source>
        <strain evidence="3">MAH-26</strain>
    </source>
</reference>
<name>A0A9E2SB21_9BACT</name>
<protein>
    <submittedName>
        <fullName evidence="3">DUF4349 domain-containing protein</fullName>
    </submittedName>
</protein>
<dbReference type="RefSeq" id="WP_217790217.1">
    <property type="nucleotide sequence ID" value="NZ_JAHSPG010000002.1"/>
</dbReference>
<accession>A0A9E2SB21</accession>
<gene>
    <name evidence="3" type="ORF">KTO63_05465</name>
</gene>
<dbReference type="AlphaFoldDB" id="A0A9E2SB21"/>
<proteinExistence type="predicted"/>
<keyword evidence="4" id="KW-1185">Reference proteome</keyword>
<feature type="domain" description="DUF4349" evidence="2">
    <location>
        <begin position="57"/>
        <end position="291"/>
    </location>
</feature>
<evidence type="ECO:0000256" key="1">
    <source>
        <dbReference type="SAM" id="Phobius"/>
    </source>
</evidence>
<dbReference type="Proteomes" id="UP000812270">
    <property type="component" value="Unassembled WGS sequence"/>
</dbReference>